<dbReference type="PANTHER" id="PTHR33116:SF76">
    <property type="entry name" value="DUF4283 DOMAIN-CONTAINING PROTEIN"/>
    <property type="match status" value="1"/>
</dbReference>
<gene>
    <name evidence="1" type="ORF">GSCOC_T00040492001</name>
</gene>
<organism evidence="1 2">
    <name type="scientific">Coffea canephora</name>
    <name type="common">Robusta coffee</name>
    <dbReference type="NCBI Taxonomy" id="49390"/>
    <lineage>
        <taxon>Eukaryota</taxon>
        <taxon>Viridiplantae</taxon>
        <taxon>Streptophyta</taxon>
        <taxon>Embryophyta</taxon>
        <taxon>Tracheophyta</taxon>
        <taxon>Spermatophyta</taxon>
        <taxon>Magnoliopsida</taxon>
        <taxon>eudicotyledons</taxon>
        <taxon>Gunneridae</taxon>
        <taxon>Pentapetalae</taxon>
        <taxon>asterids</taxon>
        <taxon>lamiids</taxon>
        <taxon>Gentianales</taxon>
        <taxon>Rubiaceae</taxon>
        <taxon>Ixoroideae</taxon>
        <taxon>Gardenieae complex</taxon>
        <taxon>Bertiereae - Coffeeae clade</taxon>
        <taxon>Coffeeae</taxon>
        <taxon>Coffea</taxon>
    </lineage>
</organism>
<dbReference type="PANTHER" id="PTHR33116">
    <property type="entry name" value="REVERSE TRANSCRIPTASE ZINC-BINDING DOMAIN-CONTAINING PROTEIN-RELATED-RELATED"/>
    <property type="match status" value="1"/>
</dbReference>
<dbReference type="OMA" id="LATMANY"/>
<name>A0A068V0R1_COFCA</name>
<dbReference type="Proteomes" id="UP000295252">
    <property type="component" value="Chromosome VIII"/>
</dbReference>
<proteinExistence type="predicted"/>
<keyword evidence="2" id="KW-1185">Reference proteome</keyword>
<dbReference type="Gramene" id="CDP14221">
    <property type="protein sequence ID" value="CDP14221"/>
    <property type="gene ID" value="GSCOC_T00040492001"/>
</dbReference>
<dbReference type="STRING" id="49390.A0A068V0R1"/>
<dbReference type="InParanoid" id="A0A068V0R1"/>
<accession>A0A068V0R1</accession>
<dbReference type="AlphaFoldDB" id="A0A068V0R1"/>
<evidence type="ECO:0008006" key="3">
    <source>
        <dbReference type="Google" id="ProtNLM"/>
    </source>
</evidence>
<dbReference type="OrthoDB" id="1751077at2759"/>
<reference evidence="2" key="1">
    <citation type="journal article" date="2014" name="Science">
        <title>The coffee genome provides insight into the convergent evolution of caffeine biosynthesis.</title>
        <authorList>
            <person name="Denoeud F."/>
            <person name="Carretero-Paulet L."/>
            <person name="Dereeper A."/>
            <person name="Droc G."/>
            <person name="Guyot R."/>
            <person name="Pietrella M."/>
            <person name="Zheng C."/>
            <person name="Alberti A."/>
            <person name="Anthony F."/>
            <person name="Aprea G."/>
            <person name="Aury J.M."/>
            <person name="Bento P."/>
            <person name="Bernard M."/>
            <person name="Bocs S."/>
            <person name="Campa C."/>
            <person name="Cenci A."/>
            <person name="Combes M.C."/>
            <person name="Crouzillat D."/>
            <person name="Da Silva C."/>
            <person name="Daddiego L."/>
            <person name="De Bellis F."/>
            <person name="Dussert S."/>
            <person name="Garsmeur O."/>
            <person name="Gayraud T."/>
            <person name="Guignon V."/>
            <person name="Jahn K."/>
            <person name="Jamilloux V."/>
            <person name="Joet T."/>
            <person name="Labadie K."/>
            <person name="Lan T."/>
            <person name="Leclercq J."/>
            <person name="Lepelley M."/>
            <person name="Leroy T."/>
            <person name="Li L.T."/>
            <person name="Librado P."/>
            <person name="Lopez L."/>
            <person name="Munoz A."/>
            <person name="Noel B."/>
            <person name="Pallavicini A."/>
            <person name="Perrotta G."/>
            <person name="Poncet V."/>
            <person name="Pot D."/>
            <person name="Priyono X."/>
            <person name="Rigoreau M."/>
            <person name="Rouard M."/>
            <person name="Rozas J."/>
            <person name="Tranchant-Dubreuil C."/>
            <person name="VanBuren R."/>
            <person name="Zhang Q."/>
            <person name="Andrade A.C."/>
            <person name="Argout X."/>
            <person name="Bertrand B."/>
            <person name="de Kochko A."/>
            <person name="Graziosi G."/>
            <person name="Henry R.J."/>
            <person name="Jayarama X."/>
            <person name="Ming R."/>
            <person name="Nagai C."/>
            <person name="Rounsley S."/>
            <person name="Sankoff D."/>
            <person name="Giuliano G."/>
            <person name="Albert V.A."/>
            <person name="Wincker P."/>
            <person name="Lashermes P."/>
        </authorList>
    </citation>
    <scope>NUCLEOTIDE SEQUENCE [LARGE SCALE GENOMIC DNA]</scope>
    <source>
        <strain evidence="2">cv. DH200-94</strain>
    </source>
</reference>
<protein>
    <recommendedName>
        <fullName evidence="3">Reverse transcriptase domain-containing protein</fullName>
    </recommendedName>
</protein>
<sequence>MLEFGSMFGLSPNLQKCQIFIAGLDAQEADSSRDIMQMPRRMLPVKYLGLPLISSRLSYKDCHPIFIKMEQKIKSWANKKLSYGGRLQLIQSVLTGIYLHWCSVFIVSRECVSKFTRKINSILASFLWASEVKRFYGARVSGKEICNPKKDGGLGLYNIECGTSA</sequence>
<dbReference type="PhylomeDB" id="A0A068V0R1"/>
<evidence type="ECO:0000313" key="2">
    <source>
        <dbReference type="Proteomes" id="UP000295252"/>
    </source>
</evidence>
<evidence type="ECO:0000313" key="1">
    <source>
        <dbReference type="EMBL" id="CDP14221.1"/>
    </source>
</evidence>
<dbReference type="EMBL" id="HG739164">
    <property type="protein sequence ID" value="CDP14221.1"/>
    <property type="molecule type" value="Genomic_DNA"/>
</dbReference>